<dbReference type="KEGG" id="sla:SERLADRAFT_417033"/>
<dbReference type="EMBL" id="GL945437">
    <property type="protein sequence ID" value="EGO22664.1"/>
    <property type="molecule type" value="Genomic_DNA"/>
</dbReference>
<proteinExistence type="predicted"/>
<evidence type="ECO:0000256" key="1">
    <source>
        <dbReference type="SAM" id="MobiDB-lite"/>
    </source>
</evidence>
<evidence type="ECO:0000313" key="2">
    <source>
        <dbReference type="EMBL" id="EGO22664.1"/>
    </source>
</evidence>
<protein>
    <submittedName>
        <fullName evidence="2">Uncharacterized protein</fullName>
    </submittedName>
</protein>
<gene>
    <name evidence="2" type="ORF">SERLADRAFT_417033</name>
</gene>
<reference evidence="2" key="1">
    <citation type="submission" date="2011-04" db="EMBL/GenBank/DDBJ databases">
        <title>Evolution of plant cell wall degrading machinery underlies the functional diversity of forest fungi.</title>
        <authorList>
            <consortium name="US DOE Joint Genome Institute (JGI-PGF)"/>
            <person name="Eastwood D.C."/>
            <person name="Floudas D."/>
            <person name="Binder M."/>
            <person name="Majcherczyk A."/>
            <person name="Schneider P."/>
            <person name="Aerts A."/>
            <person name="Asiegbu F.O."/>
            <person name="Baker S.E."/>
            <person name="Barry K."/>
            <person name="Bendiksby M."/>
            <person name="Blumentritt M."/>
            <person name="Coutinho P.M."/>
            <person name="Cullen D."/>
            <person name="Cullen D."/>
            <person name="Gathman A."/>
            <person name="Goodell B."/>
            <person name="Henrissat B."/>
            <person name="Ihrmark K."/>
            <person name="Kauserud H."/>
            <person name="Kohler A."/>
            <person name="LaButti K."/>
            <person name="Lapidus A."/>
            <person name="Lavin J.L."/>
            <person name="Lee Y.-H."/>
            <person name="Lindquist E."/>
            <person name="Lilly W."/>
            <person name="Lucas S."/>
            <person name="Morin E."/>
            <person name="Murat C."/>
            <person name="Oguiza J.A."/>
            <person name="Park J."/>
            <person name="Pisabarro A.G."/>
            <person name="Riley R."/>
            <person name="Rosling A."/>
            <person name="Salamov A."/>
            <person name="Schmidt O."/>
            <person name="Schmutz J."/>
            <person name="Skrede I."/>
            <person name="Stenlid J."/>
            <person name="Wiebenga A."/>
            <person name="Xie X."/>
            <person name="Kues U."/>
            <person name="Hibbett D.S."/>
            <person name="Hoffmeister D."/>
            <person name="Hogberg N."/>
            <person name="Martin F."/>
            <person name="Grigoriev I.V."/>
            <person name="Watkinson S.C."/>
        </authorList>
    </citation>
    <scope>NUCLEOTIDE SEQUENCE</scope>
    <source>
        <strain evidence="2">S7.9</strain>
    </source>
</reference>
<dbReference type="GeneID" id="18813554"/>
<dbReference type="Proteomes" id="UP000008064">
    <property type="component" value="Unassembled WGS sequence"/>
</dbReference>
<name>F8P3D3_SERL9</name>
<sequence>MSLMGAWGAGTLKCGNGAFCHNFIIVLISPDTSGPQLAWTKPQYFQHEIWSNLGIFPSKFTLLEIKSLVSGLSLLQKLPVQRLLSLWRPKSSSTLWNLKMASNSRAKGNAGGGDETPGNRQPKTTPSHRGTRYKEKFQMLREKYDQVNADHVMEGYRK</sequence>
<dbReference type="HOGENOM" id="CLU_1670456_0_0_1"/>
<organism>
    <name type="scientific">Serpula lacrymans var. lacrymans (strain S7.9)</name>
    <name type="common">Dry rot fungus</name>
    <dbReference type="NCBI Taxonomy" id="578457"/>
    <lineage>
        <taxon>Eukaryota</taxon>
        <taxon>Fungi</taxon>
        <taxon>Dikarya</taxon>
        <taxon>Basidiomycota</taxon>
        <taxon>Agaricomycotina</taxon>
        <taxon>Agaricomycetes</taxon>
        <taxon>Agaricomycetidae</taxon>
        <taxon>Boletales</taxon>
        <taxon>Coniophorineae</taxon>
        <taxon>Serpulaceae</taxon>
        <taxon>Serpula</taxon>
    </lineage>
</organism>
<feature type="compositionally biased region" description="Polar residues" evidence="1">
    <location>
        <begin position="118"/>
        <end position="128"/>
    </location>
</feature>
<feature type="region of interest" description="Disordered" evidence="1">
    <location>
        <begin position="103"/>
        <end position="134"/>
    </location>
</feature>
<dbReference type="OrthoDB" id="2442602at2759"/>
<accession>F8P3D3</accession>
<dbReference type="RefSeq" id="XP_007321202.1">
    <property type="nucleotide sequence ID" value="XM_007321140.1"/>
</dbReference>
<dbReference type="AlphaFoldDB" id="F8P3D3"/>